<dbReference type="InterPro" id="IPR013785">
    <property type="entry name" value="Aldolase_TIM"/>
</dbReference>
<feature type="binding site" evidence="6">
    <location>
        <position position="46"/>
    </location>
    <ligand>
        <name>pyruvate</name>
        <dbReference type="ChEBI" id="CHEBI:15361"/>
    </ligand>
</feature>
<name>A0A0H2KU39_9MICO</name>
<keyword evidence="3" id="KW-0704">Schiff base</keyword>
<dbReference type="PRINTS" id="PR00146">
    <property type="entry name" value="DHPICSNTHASE"/>
</dbReference>
<dbReference type="SUPFAM" id="SSF51569">
    <property type="entry name" value="Aldolase"/>
    <property type="match status" value="1"/>
</dbReference>
<dbReference type="InterPro" id="IPR002220">
    <property type="entry name" value="DapA-like"/>
</dbReference>
<dbReference type="Gene3D" id="3.20.20.70">
    <property type="entry name" value="Aldolase class I"/>
    <property type="match status" value="1"/>
</dbReference>
<evidence type="ECO:0000256" key="3">
    <source>
        <dbReference type="ARBA" id="ARBA00023270"/>
    </source>
</evidence>
<reference evidence="7 8" key="1">
    <citation type="submission" date="2014-05" db="EMBL/GenBank/DDBJ databases">
        <title>Cellulosimicrobium funkei U11 genome.</title>
        <authorList>
            <person name="Hu C."/>
            <person name="Gong Y."/>
            <person name="Wan W."/>
            <person name="Jiang M."/>
        </authorList>
    </citation>
    <scope>NUCLEOTIDE SEQUENCE [LARGE SCALE GENOMIC DNA]</scope>
    <source>
        <strain evidence="7 8">U11</strain>
    </source>
</reference>
<keyword evidence="2 4" id="KW-0456">Lyase</keyword>
<dbReference type="InterPro" id="IPR020624">
    <property type="entry name" value="Schiff_base-form_aldolases_CS"/>
</dbReference>
<dbReference type="STRING" id="264251.FB00_02065"/>
<evidence type="ECO:0000256" key="4">
    <source>
        <dbReference type="PIRNR" id="PIRNR001365"/>
    </source>
</evidence>
<evidence type="ECO:0000256" key="2">
    <source>
        <dbReference type="ARBA" id="ARBA00023239"/>
    </source>
</evidence>
<keyword evidence="8" id="KW-1185">Reference proteome</keyword>
<dbReference type="Pfam" id="PF00701">
    <property type="entry name" value="DHDPS"/>
    <property type="match status" value="1"/>
</dbReference>
<feature type="active site" description="Proton donor/acceptor" evidence="5">
    <location>
        <position position="133"/>
    </location>
</feature>
<dbReference type="PANTHER" id="PTHR12128:SF66">
    <property type="entry name" value="4-HYDROXY-2-OXOGLUTARATE ALDOLASE, MITOCHONDRIAL"/>
    <property type="match status" value="1"/>
</dbReference>
<dbReference type="SMART" id="SM01130">
    <property type="entry name" value="DHDPS"/>
    <property type="match status" value="1"/>
</dbReference>
<evidence type="ECO:0000256" key="1">
    <source>
        <dbReference type="ARBA" id="ARBA00007592"/>
    </source>
</evidence>
<protein>
    <recommendedName>
        <fullName evidence="9">Dihydrodipicolinate synthase family protein</fullName>
    </recommendedName>
</protein>
<dbReference type="EMBL" id="JNBQ01000001">
    <property type="protein sequence ID" value="KLN36663.1"/>
    <property type="molecule type" value="Genomic_DNA"/>
</dbReference>
<dbReference type="PROSITE" id="PS00665">
    <property type="entry name" value="DHDPS_1"/>
    <property type="match status" value="1"/>
</dbReference>
<feature type="binding site" evidence="6">
    <location>
        <position position="201"/>
    </location>
    <ligand>
        <name>pyruvate</name>
        <dbReference type="ChEBI" id="CHEBI:15361"/>
    </ligand>
</feature>
<evidence type="ECO:0000256" key="5">
    <source>
        <dbReference type="PIRSR" id="PIRSR001365-1"/>
    </source>
</evidence>
<comment type="caution">
    <text evidence="7">The sequence shown here is derived from an EMBL/GenBank/DDBJ whole genome shotgun (WGS) entry which is preliminary data.</text>
</comment>
<dbReference type="PIRSF" id="PIRSF001365">
    <property type="entry name" value="DHDPS"/>
    <property type="match status" value="1"/>
</dbReference>
<feature type="active site" description="Schiff-base intermediate with substrate" evidence="5">
    <location>
        <position position="160"/>
    </location>
</feature>
<proteinExistence type="inferred from homology"/>
<dbReference type="CDD" id="cd00408">
    <property type="entry name" value="DHDPS-like"/>
    <property type="match status" value="1"/>
</dbReference>
<dbReference type="PANTHER" id="PTHR12128">
    <property type="entry name" value="DIHYDRODIPICOLINATE SYNTHASE"/>
    <property type="match status" value="1"/>
</dbReference>
<dbReference type="Proteomes" id="UP000035265">
    <property type="component" value="Unassembled WGS sequence"/>
</dbReference>
<comment type="similarity">
    <text evidence="1 4">Belongs to the DapA family.</text>
</comment>
<gene>
    <name evidence="7" type="ORF">FB00_02065</name>
</gene>
<evidence type="ECO:0000256" key="6">
    <source>
        <dbReference type="PIRSR" id="PIRSR001365-2"/>
    </source>
</evidence>
<accession>A0A0H2KU39</accession>
<dbReference type="RefSeq" id="WP_047231103.1">
    <property type="nucleotide sequence ID" value="NZ_JNBQ01000001.1"/>
</dbReference>
<evidence type="ECO:0000313" key="7">
    <source>
        <dbReference type="EMBL" id="KLN36663.1"/>
    </source>
</evidence>
<organism evidence="7 8">
    <name type="scientific">Cellulosimicrobium funkei</name>
    <dbReference type="NCBI Taxonomy" id="264251"/>
    <lineage>
        <taxon>Bacteria</taxon>
        <taxon>Bacillati</taxon>
        <taxon>Actinomycetota</taxon>
        <taxon>Actinomycetes</taxon>
        <taxon>Micrococcales</taxon>
        <taxon>Promicromonosporaceae</taxon>
        <taxon>Cellulosimicrobium</taxon>
    </lineage>
</organism>
<dbReference type="AlphaFoldDB" id="A0A0H2KU39"/>
<sequence>MTTAPEIITPPVTTYDASGALDLGALRVLLAHVEPEVDGVFAVGTTGEFPALDASERGELVRTSVEVFGPERTVAHVGAASVREALGHLRVAEEAGVRRFAAITPYYLTASDEGVVRYYAELRAATQGELYAYVFPDVACSDVAPALLARLADLGLDGVKTSGAASARVDEYRAAAPGLALWSGNDADLPHVVAVGGRGTVSGVSGVAPRAFADLRAALVADDAAAVVQAQAVVQRLVSALGPSIARLKYGLDVQGLPGGATRMPIDPPSDAVKAEIRAALAAAGHDLAAA</sequence>
<evidence type="ECO:0008006" key="9">
    <source>
        <dbReference type="Google" id="ProtNLM"/>
    </source>
</evidence>
<dbReference type="PATRIC" id="fig|264251.5.peg.425"/>
<evidence type="ECO:0000313" key="8">
    <source>
        <dbReference type="Proteomes" id="UP000035265"/>
    </source>
</evidence>
<dbReference type="GO" id="GO:0008840">
    <property type="term" value="F:4-hydroxy-tetrahydrodipicolinate synthase activity"/>
    <property type="evidence" value="ECO:0007669"/>
    <property type="project" value="TreeGrafter"/>
</dbReference>